<comment type="caution">
    <text evidence="2">The sequence shown here is derived from an EMBL/GenBank/DDBJ whole genome shotgun (WGS) entry which is preliminary data.</text>
</comment>
<dbReference type="AlphaFoldDB" id="A0A246ID60"/>
<protein>
    <submittedName>
        <fullName evidence="2">Uncharacterized protein</fullName>
    </submittedName>
</protein>
<feature type="region of interest" description="Disordered" evidence="1">
    <location>
        <begin position="336"/>
        <end position="355"/>
    </location>
</feature>
<gene>
    <name evidence="2" type="ORF">CEE63_02870</name>
</gene>
<name>A0A246ID60_STEMA</name>
<sequence>MNPHFSVHAPEHPRPKGLYAQVDFIEPLGEGLALVGLDGVDAGWFAKFSEDYGLSNNAASVDVCKAFAQRAPLFHLQLTMFLDEANRRFRARTKHWLRIDLSAEGPLRGELYPTLFSPAQTVAFDAVRLPLMNRRSQQLNSLTLVPNQPPVPHTPPTPLHIEELAVLDVGQGSANALLCCEGVARIYFDVGCGVYRNAPTRPPNISFCQCEDPVVVLSHWDADHWAGATIDTGLLTRTWIAPIPATIKHIVFLMNIWTAGGKTHLLSTSATVQLGSGIKLVRCKGPASDRNESGLALIAEREGKRWLLPGDASYHNIPGALNHRFTGLVATHHGARFHGPGAAAPPPPPTPKPAPDYARLAYSFGPGNAHGKYGVSHPRPAGVHAYDAAGWTHTGWGLLAPGSTIVGAPGHARATAHHPANHLDGIRIGWTVPMGVLPHLGACPKAMPLTQT</sequence>
<organism evidence="2 3">
    <name type="scientific">Stenotrophomonas maltophilia</name>
    <name type="common">Pseudomonas maltophilia</name>
    <name type="synonym">Xanthomonas maltophilia</name>
    <dbReference type="NCBI Taxonomy" id="40324"/>
    <lineage>
        <taxon>Bacteria</taxon>
        <taxon>Pseudomonadati</taxon>
        <taxon>Pseudomonadota</taxon>
        <taxon>Gammaproteobacteria</taxon>
        <taxon>Lysobacterales</taxon>
        <taxon>Lysobacteraceae</taxon>
        <taxon>Stenotrophomonas</taxon>
        <taxon>Stenotrophomonas maltophilia group</taxon>
    </lineage>
</organism>
<evidence type="ECO:0000313" key="2">
    <source>
        <dbReference type="EMBL" id="OWQ77970.1"/>
    </source>
</evidence>
<proteinExistence type="predicted"/>
<reference evidence="2 3" key="1">
    <citation type="submission" date="2017-06" db="EMBL/GenBank/DDBJ databases">
        <authorList>
            <person name="Kim H.J."/>
            <person name="Triplett B.A."/>
        </authorList>
    </citation>
    <scope>NUCLEOTIDE SEQUENCE [LARGE SCALE GENOMIC DNA]</scope>
    <source>
        <strain evidence="2 3">594</strain>
    </source>
</reference>
<accession>A0A246ID60</accession>
<feature type="compositionally biased region" description="Pro residues" evidence="1">
    <location>
        <begin position="343"/>
        <end position="354"/>
    </location>
</feature>
<dbReference type="Gene3D" id="3.60.15.10">
    <property type="entry name" value="Ribonuclease Z/Hydroxyacylglutathione hydrolase-like"/>
    <property type="match status" value="1"/>
</dbReference>
<dbReference type="Proteomes" id="UP000197090">
    <property type="component" value="Unassembled WGS sequence"/>
</dbReference>
<dbReference type="SUPFAM" id="SSF56281">
    <property type="entry name" value="Metallo-hydrolase/oxidoreductase"/>
    <property type="match status" value="1"/>
</dbReference>
<evidence type="ECO:0000313" key="3">
    <source>
        <dbReference type="Proteomes" id="UP000197090"/>
    </source>
</evidence>
<evidence type="ECO:0000256" key="1">
    <source>
        <dbReference type="SAM" id="MobiDB-lite"/>
    </source>
</evidence>
<dbReference type="RefSeq" id="WP_143592488.1">
    <property type="nucleotide sequence ID" value="NZ_NIVX01000026.1"/>
</dbReference>
<dbReference type="EMBL" id="NIVX01000026">
    <property type="protein sequence ID" value="OWQ77970.1"/>
    <property type="molecule type" value="Genomic_DNA"/>
</dbReference>
<dbReference type="InterPro" id="IPR036866">
    <property type="entry name" value="RibonucZ/Hydroxyglut_hydro"/>
</dbReference>